<gene>
    <name evidence="2" type="ORF">D9611_014428</name>
</gene>
<name>A0A8H5B7Z8_9AGAR</name>
<dbReference type="OrthoDB" id="2888464at2759"/>
<evidence type="ECO:0000313" key="2">
    <source>
        <dbReference type="EMBL" id="KAF5317911.1"/>
    </source>
</evidence>
<dbReference type="CDD" id="cd00067">
    <property type="entry name" value="GAL4"/>
    <property type="match status" value="1"/>
</dbReference>
<dbReference type="Gene3D" id="4.10.240.10">
    <property type="entry name" value="Zn(2)-C6 fungal-type DNA-binding domain"/>
    <property type="match status" value="1"/>
</dbReference>
<reference evidence="2 3" key="1">
    <citation type="journal article" date="2020" name="ISME J.">
        <title>Uncovering the hidden diversity of litter-decomposition mechanisms in mushroom-forming fungi.</title>
        <authorList>
            <person name="Floudas D."/>
            <person name="Bentzer J."/>
            <person name="Ahren D."/>
            <person name="Johansson T."/>
            <person name="Persson P."/>
            <person name="Tunlid A."/>
        </authorList>
    </citation>
    <scope>NUCLEOTIDE SEQUENCE [LARGE SCALE GENOMIC DNA]</scope>
    <source>
        <strain evidence="2 3">CBS 175.51</strain>
    </source>
</reference>
<dbReference type="InterPro" id="IPR001138">
    <property type="entry name" value="Zn2Cys6_DnaBD"/>
</dbReference>
<dbReference type="PROSITE" id="PS50048">
    <property type="entry name" value="ZN2_CY6_FUNGAL_2"/>
    <property type="match status" value="1"/>
</dbReference>
<organism evidence="2 3">
    <name type="scientific">Ephemerocybe angulata</name>
    <dbReference type="NCBI Taxonomy" id="980116"/>
    <lineage>
        <taxon>Eukaryota</taxon>
        <taxon>Fungi</taxon>
        <taxon>Dikarya</taxon>
        <taxon>Basidiomycota</taxon>
        <taxon>Agaricomycotina</taxon>
        <taxon>Agaricomycetes</taxon>
        <taxon>Agaricomycetidae</taxon>
        <taxon>Agaricales</taxon>
        <taxon>Agaricineae</taxon>
        <taxon>Psathyrellaceae</taxon>
        <taxon>Ephemerocybe</taxon>
    </lineage>
</organism>
<protein>
    <recommendedName>
        <fullName evidence="1">Zn(2)-C6 fungal-type domain-containing protein</fullName>
    </recommendedName>
</protein>
<dbReference type="GO" id="GO:0008270">
    <property type="term" value="F:zinc ion binding"/>
    <property type="evidence" value="ECO:0007669"/>
    <property type="project" value="InterPro"/>
</dbReference>
<dbReference type="PROSITE" id="PS00463">
    <property type="entry name" value="ZN2_CY6_FUNGAL_1"/>
    <property type="match status" value="1"/>
</dbReference>
<comment type="caution">
    <text evidence="2">The sequence shown here is derived from an EMBL/GenBank/DDBJ whole genome shotgun (WGS) entry which is preliminary data.</text>
</comment>
<feature type="domain" description="Zn(2)-C6 fungal-type" evidence="1">
    <location>
        <begin position="16"/>
        <end position="51"/>
    </location>
</feature>
<keyword evidence="3" id="KW-1185">Reference proteome</keyword>
<proteinExistence type="predicted"/>
<dbReference type="Proteomes" id="UP000541558">
    <property type="component" value="Unassembled WGS sequence"/>
</dbReference>
<dbReference type="GO" id="GO:0000981">
    <property type="term" value="F:DNA-binding transcription factor activity, RNA polymerase II-specific"/>
    <property type="evidence" value="ECO:0007669"/>
    <property type="project" value="InterPro"/>
</dbReference>
<accession>A0A8H5B7Z8</accession>
<evidence type="ECO:0000313" key="3">
    <source>
        <dbReference type="Proteomes" id="UP000541558"/>
    </source>
</evidence>
<dbReference type="InterPro" id="IPR036864">
    <property type="entry name" value="Zn2-C6_fun-type_DNA-bd_sf"/>
</dbReference>
<evidence type="ECO:0000259" key="1">
    <source>
        <dbReference type="PROSITE" id="PS50048"/>
    </source>
</evidence>
<dbReference type="Pfam" id="PF00172">
    <property type="entry name" value="Zn_clus"/>
    <property type="match status" value="1"/>
</dbReference>
<dbReference type="EMBL" id="JAACJK010000190">
    <property type="protein sequence ID" value="KAF5317911.1"/>
    <property type="molecule type" value="Genomic_DNA"/>
</dbReference>
<dbReference type="SUPFAM" id="SSF57701">
    <property type="entry name" value="Zn2/Cys6 DNA-binding domain"/>
    <property type="match status" value="1"/>
</dbReference>
<dbReference type="AlphaFoldDB" id="A0A8H5B7Z8"/>
<sequence>MSAPGPSNPRKRCELACRPCRHRKIKCQMSTQGQRSCDKCIEKGKESECEYIPVSEDHTPARPRQSPPAAAYPYSTMAPITPTREYGSPHAGSTSPPAHYAAYHQYSAPQHPSSPQYYQTPMIPPPIQTNHQHYGYAQPASPTHHIPPSPTSLGYNDQASGMAMAAGGVELDPGMVHWNAQHQGAYPASVVTPTMQVAPNAAWQSNVQDQSDMTYYVDPNTYTQQPIPYAQPSQLQHHQYYNHDGTYYSSP</sequence>